<keyword evidence="6" id="KW-1185">Reference proteome</keyword>
<dbReference type="InterPro" id="IPR027417">
    <property type="entry name" value="P-loop_NTPase"/>
</dbReference>
<name>A0A5E4QMQ1_9NEOP</name>
<feature type="domain" description="Obg" evidence="4">
    <location>
        <begin position="23"/>
        <end position="158"/>
    </location>
</feature>
<dbReference type="InterPro" id="IPR045086">
    <property type="entry name" value="OBG_GTPase"/>
</dbReference>
<keyword evidence="2" id="KW-0342">GTP-binding</keyword>
<evidence type="ECO:0000313" key="6">
    <source>
        <dbReference type="Proteomes" id="UP000324832"/>
    </source>
</evidence>
<dbReference type="PROSITE" id="PS51883">
    <property type="entry name" value="OBG"/>
    <property type="match status" value="1"/>
</dbReference>
<dbReference type="PROSITE" id="PS51710">
    <property type="entry name" value="G_OBG"/>
    <property type="match status" value="1"/>
</dbReference>
<dbReference type="Proteomes" id="UP000324832">
    <property type="component" value="Unassembled WGS sequence"/>
</dbReference>
<gene>
    <name evidence="5" type="ORF">LSINAPIS_LOCUS9648</name>
</gene>
<dbReference type="Pfam" id="PF01018">
    <property type="entry name" value="GTP1_OBG"/>
    <property type="match status" value="1"/>
</dbReference>
<evidence type="ECO:0000256" key="2">
    <source>
        <dbReference type="ARBA" id="ARBA00023134"/>
    </source>
</evidence>
<sequence>MVHLTRILLCLKEFKKPRKYLRSKFIDSVRLHVKGGTGGTGLPKYGGLGGQGGCVYCIGKETTNLGYIMGRHRGKTLTAGHGEDSRKTKIVGTPGDDIKLEVPLGVTIYREDGKNIGSIDKEGQIIIVARGGPGGNPQNNFLGHYGQAHHIRLDLKLIADIGLVGFPNAGKSSLLKAISRAKPKIASYPFTTIKPNKGVIHFQDLRQISIADLPGLIEGAHVNVGLGHSFLKHVERTKILLFIADVQGFQLGPNYPRRTCLETVLLLNKELELYDPLLLEKPAILAINKLDTQGASTIFNDVVKSLKNIHNVRGNSSIPQDIIPENIISFQDVIGISALNGDGIETLKNLLRKRLDDYAEEMNPDIIEASELFKKNNDRIKELRPIIT</sequence>
<evidence type="ECO:0000313" key="5">
    <source>
        <dbReference type="EMBL" id="VVC98599.1"/>
    </source>
</evidence>
<organism evidence="5 6">
    <name type="scientific">Leptidea sinapis</name>
    <dbReference type="NCBI Taxonomy" id="189913"/>
    <lineage>
        <taxon>Eukaryota</taxon>
        <taxon>Metazoa</taxon>
        <taxon>Ecdysozoa</taxon>
        <taxon>Arthropoda</taxon>
        <taxon>Hexapoda</taxon>
        <taxon>Insecta</taxon>
        <taxon>Pterygota</taxon>
        <taxon>Neoptera</taxon>
        <taxon>Endopterygota</taxon>
        <taxon>Lepidoptera</taxon>
        <taxon>Glossata</taxon>
        <taxon>Ditrysia</taxon>
        <taxon>Papilionoidea</taxon>
        <taxon>Pieridae</taxon>
        <taxon>Dismorphiinae</taxon>
        <taxon>Leptidea</taxon>
    </lineage>
</organism>
<evidence type="ECO:0000259" key="3">
    <source>
        <dbReference type="PROSITE" id="PS51710"/>
    </source>
</evidence>
<protein>
    <recommendedName>
        <fullName evidence="7">OBG-type G domain-containing protein</fullName>
    </recommendedName>
</protein>
<feature type="domain" description="OBG-type G" evidence="3">
    <location>
        <begin position="159"/>
        <end position="356"/>
    </location>
</feature>
<keyword evidence="1" id="KW-0547">Nucleotide-binding</keyword>
<dbReference type="InterPro" id="IPR006073">
    <property type="entry name" value="GTP-bd"/>
</dbReference>
<dbReference type="GO" id="GO:0005525">
    <property type="term" value="F:GTP binding"/>
    <property type="evidence" value="ECO:0007669"/>
    <property type="project" value="UniProtKB-KW"/>
</dbReference>
<dbReference type="PRINTS" id="PR00326">
    <property type="entry name" value="GTP1OBG"/>
</dbReference>
<dbReference type="InterPro" id="IPR036726">
    <property type="entry name" value="GTP1_OBG_dom_sf"/>
</dbReference>
<accession>A0A5E4QMQ1</accession>
<dbReference type="PANTHER" id="PTHR11702:SF43">
    <property type="entry name" value="GTP-BINDING PROTEIN 10"/>
    <property type="match status" value="1"/>
</dbReference>
<dbReference type="InterPro" id="IPR031167">
    <property type="entry name" value="G_OBG"/>
</dbReference>
<dbReference type="Gene3D" id="3.40.50.300">
    <property type="entry name" value="P-loop containing nucleotide triphosphate hydrolases"/>
    <property type="match status" value="1"/>
</dbReference>
<dbReference type="SUPFAM" id="SSF82051">
    <property type="entry name" value="Obg GTP-binding protein N-terminal domain"/>
    <property type="match status" value="1"/>
</dbReference>
<dbReference type="InterPro" id="IPR006169">
    <property type="entry name" value="GTP1_OBG_dom"/>
</dbReference>
<dbReference type="AlphaFoldDB" id="A0A5E4QMQ1"/>
<dbReference type="GO" id="GO:0042254">
    <property type="term" value="P:ribosome biogenesis"/>
    <property type="evidence" value="ECO:0007669"/>
    <property type="project" value="UniProtKB-UniRule"/>
</dbReference>
<dbReference type="PANTHER" id="PTHR11702">
    <property type="entry name" value="DEVELOPMENTALLY REGULATED GTP-BINDING PROTEIN-RELATED"/>
    <property type="match status" value="1"/>
</dbReference>
<evidence type="ECO:0000259" key="4">
    <source>
        <dbReference type="PROSITE" id="PS51883"/>
    </source>
</evidence>
<dbReference type="GO" id="GO:0005739">
    <property type="term" value="C:mitochondrion"/>
    <property type="evidence" value="ECO:0007669"/>
    <property type="project" value="TreeGrafter"/>
</dbReference>
<proteinExistence type="predicted"/>
<evidence type="ECO:0000256" key="1">
    <source>
        <dbReference type="ARBA" id="ARBA00022741"/>
    </source>
</evidence>
<dbReference type="SUPFAM" id="SSF52540">
    <property type="entry name" value="P-loop containing nucleoside triphosphate hydrolases"/>
    <property type="match status" value="1"/>
</dbReference>
<dbReference type="EMBL" id="FZQP02003667">
    <property type="protein sequence ID" value="VVC98599.1"/>
    <property type="molecule type" value="Genomic_DNA"/>
</dbReference>
<dbReference type="GO" id="GO:0003924">
    <property type="term" value="F:GTPase activity"/>
    <property type="evidence" value="ECO:0007669"/>
    <property type="project" value="InterPro"/>
</dbReference>
<reference evidence="5 6" key="1">
    <citation type="submission" date="2017-07" db="EMBL/GenBank/DDBJ databases">
        <authorList>
            <person name="Talla V."/>
            <person name="Backstrom N."/>
        </authorList>
    </citation>
    <scope>NUCLEOTIDE SEQUENCE [LARGE SCALE GENOMIC DNA]</scope>
</reference>
<dbReference type="CDD" id="cd01898">
    <property type="entry name" value="Obg"/>
    <property type="match status" value="1"/>
</dbReference>
<dbReference type="Pfam" id="PF01926">
    <property type="entry name" value="MMR_HSR1"/>
    <property type="match status" value="1"/>
</dbReference>
<evidence type="ECO:0008006" key="7">
    <source>
        <dbReference type="Google" id="ProtNLM"/>
    </source>
</evidence>
<dbReference type="Gene3D" id="2.70.210.12">
    <property type="entry name" value="GTP1/OBG domain"/>
    <property type="match status" value="1"/>
</dbReference>